<gene>
    <name evidence="4" type="primary">rps28e</name>
    <name evidence="5" type="ORF">FJY86_00880</name>
</gene>
<dbReference type="PANTHER" id="PTHR10769">
    <property type="entry name" value="40S RIBOSOMAL PROTEIN S28"/>
    <property type="match status" value="1"/>
</dbReference>
<dbReference type="GO" id="GO:0003735">
    <property type="term" value="F:structural constituent of ribosome"/>
    <property type="evidence" value="ECO:0007669"/>
    <property type="project" value="InterPro"/>
</dbReference>
<protein>
    <recommendedName>
        <fullName evidence="4">Small ribosomal subunit protein eS28</fullName>
    </recommendedName>
</protein>
<dbReference type="HAMAP" id="MF_00292">
    <property type="entry name" value="Ribosomal_eS28"/>
    <property type="match status" value="1"/>
</dbReference>
<evidence type="ECO:0000256" key="1">
    <source>
        <dbReference type="ARBA" id="ARBA00005943"/>
    </source>
</evidence>
<dbReference type="PANTHER" id="PTHR10769:SF3">
    <property type="entry name" value="SMALL RIBOSOMAL SUBUNIT PROTEIN ES28"/>
    <property type="match status" value="1"/>
</dbReference>
<dbReference type="GO" id="GO:0022627">
    <property type="term" value="C:cytosolic small ribosomal subunit"/>
    <property type="evidence" value="ECO:0007669"/>
    <property type="project" value="TreeGrafter"/>
</dbReference>
<proteinExistence type="inferred from homology"/>
<dbReference type="Gene3D" id="2.40.50.140">
    <property type="entry name" value="Nucleic acid-binding proteins"/>
    <property type="match status" value="1"/>
</dbReference>
<dbReference type="AlphaFoldDB" id="A0A8T4C7F8"/>
<accession>A0A8T4C7F8</accession>
<comment type="caution">
    <text evidence="5">The sequence shown here is derived from an EMBL/GenBank/DDBJ whole genome shotgun (WGS) entry which is preliminary data.</text>
</comment>
<evidence type="ECO:0000256" key="3">
    <source>
        <dbReference type="ARBA" id="ARBA00023274"/>
    </source>
</evidence>
<dbReference type="Proteomes" id="UP000774699">
    <property type="component" value="Unassembled WGS sequence"/>
</dbReference>
<dbReference type="Pfam" id="PF01200">
    <property type="entry name" value="Ribosomal_S28e"/>
    <property type="match status" value="1"/>
</dbReference>
<keyword evidence="3 4" id="KW-0687">Ribonucleoprotein</keyword>
<dbReference type="EMBL" id="VGJJ01000003">
    <property type="protein sequence ID" value="MBM3281880.1"/>
    <property type="molecule type" value="Genomic_DNA"/>
</dbReference>
<comment type="similarity">
    <text evidence="1 4">Belongs to the eukaryotic ribosomal protein eS28 family.</text>
</comment>
<dbReference type="SUPFAM" id="SSF50249">
    <property type="entry name" value="Nucleic acid-binding proteins"/>
    <property type="match status" value="1"/>
</dbReference>
<reference evidence="5" key="1">
    <citation type="submission" date="2019-03" db="EMBL/GenBank/DDBJ databases">
        <title>Lake Tanganyika Metagenome-Assembled Genomes (MAGs).</title>
        <authorList>
            <person name="Tran P."/>
        </authorList>
    </citation>
    <scope>NUCLEOTIDE SEQUENCE</scope>
    <source>
        <strain evidence="5">M_DeepCast_50m_m2_156</strain>
    </source>
</reference>
<dbReference type="GO" id="GO:0000028">
    <property type="term" value="P:ribosomal small subunit assembly"/>
    <property type="evidence" value="ECO:0007669"/>
    <property type="project" value="TreeGrafter"/>
</dbReference>
<organism evidence="5 6">
    <name type="scientific">Candidatus Iainarchaeum sp</name>
    <dbReference type="NCBI Taxonomy" id="3101447"/>
    <lineage>
        <taxon>Archaea</taxon>
        <taxon>Candidatus Iainarchaeota</taxon>
        <taxon>Candidatus Iainarchaeia</taxon>
        <taxon>Candidatus Iainarchaeales</taxon>
        <taxon>Candidatus Iainarchaeaceae</taxon>
        <taxon>Candidatus Iainarchaeum</taxon>
    </lineage>
</organism>
<dbReference type="InterPro" id="IPR000289">
    <property type="entry name" value="Ribosomal_eS28"/>
</dbReference>
<evidence type="ECO:0000313" key="6">
    <source>
        <dbReference type="Proteomes" id="UP000774699"/>
    </source>
</evidence>
<sequence length="69" mass="7683">MAEIGTPAEVVEVVKRTGVHGEISQVLCRILDGPEKGRVKRRNVKGLLRVGDKLILLNTEREAKEIRAH</sequence>
<dbReference type="NCBIfam" id="NF003080">
    <property type="entry name" value="PRK04007.1"/>
    <property type="match status" value="1"/>
</dbReference>
<evidence type="ECO:0000313" key="5">
    <source>
        <dbReference type="EMBL" id="MBM3281880.1"/>
    </source>
</evidence>
<name>A0A8T4C7F8_9ARCH</name>
<keyword evidence="2 4" id="KW-0689">Ribosomal protein</keyword>
<evidence type="ECO:0000256" key="4">
    <source>
        <dbReference type="HAMAP-Rule" id="MF_00292"/>
    </source>
</evidence>
<dbReference type="InterPro" id="IPR012340">
    <property type="entry name" value="NA-bd_OB-fold"/>
</dbReference>
<evidence type="ECO:0000256" key="2">
    <source>
        <dbReference type="ARBA" id="ARBA00022980"/>
    </source>
</evidence>
<dbReference type="GO" id="GO:0006412">
    <property type="term" value="P:translation"/>
    <property type="evidence" value="ECO:0007669"/>
    <property type="project" value="UniProtKB-UniRule"/>
</dbReference>
<dbReference type="GO" id="GO:0030490">
    <property type="term" value="P:maturation of SSU-rRNA"/>
    <property type="evidence" value="ECO:0007669"/>
    <property type="project" value="TreeGrafter"/>
</dbReference>